<accession>A0A2S3UP32</accession>
<dbReference type="EMBL" id="PPCN01000009">
    <property type="protein sequence ID" value="POF29303.1"/>
    <property type="molecule type" value="Genomic_DNA"/>
</dbReference>
<dbReference type="Proteomes" id="UP000236959">
    <property type="component" value="Unassembled WGS sequence"/>
</dbReference>
<feature type="region of interest" description="Disordered" evidence="1">
    <location>
        <begin position="57"/>
        <end position="77"/>
    </location>
</feature>
<reference evidence="2 3" key="1">
    <citation type="submission" date="2018-01" db="EMBL/GenBank/DDBJ databases">
        <title>Genomic Encyclopedia of Archaeal and Bacterial Type Strains, Phase II (KMG-II): from individual species to whole genera.</title>
        <authorList>
            <person name="Goeker M."/>
        </authorList>
    </citation>
    <scope>NUCLEOTIDE SEQUENCE [LARGE SCALE GENOMIC DNA]</scope>
    <source>
        <strain evidence="2 3">DSM 17023</strain>
    </source>
</reference>
<comment type="caution">
    <text evidence="2">The sequence shown here is derived from an EMBL/GenBank/DDBJ whole genome shotgun (WGS) entry which is preliminary data.</text>
</comment>
<name>A0A2S3UP32_9HYPH</name>
<keyword evidence="3" id="KW-1185">Reference proteome</keyword>
<evidence type="ECO:0000256" key="1">
    <source>
        <dbReference type="SAM" id="MobiDB-lite"/>
    </source>
</evidence>
<proteinExistence type="predicted"/>
<gene>
    <name evidence="2" type="ORF">CLV41_10976</name>
</gene>
<protein>
    <submittedName>
        <fullName evidence="2">Uncharacterized protein</fullName>
    </submittedName>
</protein>
<dbReference type="AlphaFoldDB" id="A0A2S3UP32"/>
<sequence>MGFYQPISKTRIAARCGASGKILNAGDGLIKPTEGSFFTPAGQRCGQLVARKATALTAPSRQTRKTGQAAPYSFKVL</sequence>
<evidence type="ECO:0000313" key="3">
    <source>
        <dbReference type="Proteomes" id="UP000236959"/>
    </source>
</evidence>
<organism evidence="2 3">
    <name type="scientific">Roseibium marinum</name>
    <dbReference type="NCBI Taxonomy" id="281252"/>
    <lineage>
        <taxon>Bacteria</taxon>
        <taxon>Pseudomonadati</taxon>
        <taxon>Pseudomonadota</taxon>
        <taxon>Alphaproteobacteria</taxon>
        <taxon>Hyphomicrobiales</taxon>
        <taxon>Stappiaceae</taxon>
        <taxon>Roseibium</taxon>
    </lineage>
</organism>
<evidence type="ECO:0000313" key="2">
    <source>
        <dbReference type="EMBL" id="POF29303.1"/>
    </source>
</evidence>